<dbReference type="Pfam" id="PF26281">
    <property type="entry name" value="Histone_ABTB"/>
    <property type="match status" value="1"/>
</dbReference>
<dbReference type="Gene3D" id="3.30.710.10">
    <property type="entry name" value="Potassium Channel Kv1.1, Chain A"/>
    <property type="match status" value="1"/>
</dbReference>
<organism evidence="6 7">
    <name type="scientific">Hypsibius exemplaris</name>
    <name type="common">Freshwater tardigrade</name>
    <dbReference type="NCBI Taxonomy" id="2072580"/>
    <lineage>
        <taxon>Eukaryota</taxon>
        <taxon>Metazoa</taxon>
        <taxon>Ecdysozoa</taxon>
        <taxon>Tardigrada</taxon>
        <taxon>Eutardigrada</taxon>
        <taxon>Parachela</taxon>
        <taxon>Hypsibioidea</taxon>
        <taxon>Hypsibiidae</taxon>
        <taxon>Hypsibius</taxon>
    </lineage>
</organism>
<dbReference type="Pfam" id="PF00651">
    <property type="entry name" value="BTB"/>
    <property type="match status" value="1"/>
</dbReference>
<dbReference type="SUPFAM" id="SSF48403">
    <property type="entry name" value="Ankyrin repeat"/>
    <property type="match status" value="1"/>
</dbReference>
<dbReference type="PROSITE" id="PS50297">
    <property type="entry name" value="ANK_REP_REGION"/>
    <property type="match status" value="1"/>
</dbReference>
<evidence type="ECO:0000313" key="6">
    <source>
        <dbReference type="EMBL" id="OQV13330.1"/>
    </source>
</evidence>
<proteinExistence type="predicted"/>
<dbReference type="PROSITE" id="PS50097">
    <property type="entry name" value="BTB"/>
    <property type="match status" value="1"/>
</dbReference>
<dbReference type="Proteomes" id="UP000192578">
    <property type="component" value="Unassembled WGS sequence"/>
</dbReference>
<feature type="compositionally biased region" description="Low complexity" evidence="4">
    <location>
        <begin position="354"/>
        <end position="367"/>
    </location>
</feature>
<evidence type="ECO:0000256" key="1">
    <source>
        <dbReference type="ARBA" id="ARBA00022737"/>
    </source>
</evidence>
<evidence type="ECO:0000313" key="7">
    <source>
        <dbReference type="Proteomes" id="UP000192578"/>
    </source>
</evidence>
<sequence>MATNARRPPLPTYEEATKFIVRPASQQQPSPSPTALLHIRTGSDPANNGRTLRPTRSSIGFLPEDRAGGRRLPPVHGAQPCALRTSQSAVVRTGHGAVVRTGHGAVVRTGHGAVVRTGSGTVVRNAQIAADNMHNAQQREESRGKSERWEMMMSQSNAPQKPARKFPPIFENIRGKHYGSHGFFAEGLRAREGVYSDGETSGGEHARVMGSSPNLPGLSASAPRYRNSCVSLGEEDRLFHATSQDLLHHHRRVLHPNHHHQQTLHRLNSSGKPPINLAASSESLPLPSLPSLSSPEDFVGHGLGRSSYADNHYEVLPRPGSATTTTMGPTATTTMGPTATRIHTNGSLLRQRHTTQAQRQQQQLWQTATPTSTTADDLSPAEKVNGTGDHTDNVSVSSVASSGTGSDSGKATSSDHSTGDNGHHETLLGLMDDFQLCGMSLHAKSCDTWKALPEVSRLPWNESHIESVLQTGRLQHLHEARRLSADLAPFLAQALRFPFLRICMEISRLTHSNHFRCTKRVVLFAAQRILPFSVFLTTKTACQKAAAFYASSLSRADQTKTSKSTHSDLKLDVGRIHGFMVEKKLGKFVHDISAVYLTAALQNILEELLLASGKVIPANQPLNCGLLERRMLDDAEFFGLFQPWRHLQAGRNAGNKAVLPLGLPARALGQILATGFRTMDDLNFAIGEGCNVVEDSRKDRVAVGTSKNMLEELTIHQMHWSSDALISLHFFLGPDSTVLDCADKDATTPPLIEWLRLVEACASYRRSSMLEKEDVMEAARILLPGLDYPPHLLSLNDELQYFQAISKPRLLNDFNQAGLTPLMIACMRCEYQQVRKLLNEGAKPNLAVPLIVSPNKQSYSRVQPDTQNWTALHFAVAHGSLMAAKCLLDHGAWVEGSETTAGILCQTPLQLAAAFGMEDMVALLIVKGADPCLSTISEQPSCSADAQRGIQSAMVLAAAHGRRRVLTRLLSALPSISSSPTSSTDDTISLTEMLQEGNQKTVRFHEPLHRRTSMVFSPNGRNSSSPVTKDQLRLLQTVLYHAAENGFLDIVAEISYFGVVWKVHSWTRAICLLKSTTPLFINDILTGFWTFSPKELIESTPILTHTIPTLFHLLSGCRDDRVILFQLYRIISSLYGPDAIAPIRLESIVARKTHLRLNDQSTADIEFKVEGTSVYAHRAVVMGASQKFRDLLSGCSEAVVQVEIYNSPLKEFFVVMEYLYEGGWQKLNIHGDVLELMASAHYFGLPGLMRYCESVWSRGVCLANVLSIAQHAKLFMAPDLTGFCEGFIIQSLPQLAELEEPALSKFLFGDNGTIKRLCDAFSQRILLRREIISRNTHVI</sequence>
<dbReference type="SUPFAM" id="SSF47113">
    <property type="entry name" value="Histone-fold"/>
    <property type="match status" value="1"/>
</dbReference>
<dbReference type="InterPro" id="IPR011333">
    <property type="entry name" value="SKP1/BTB/POZ_sf"/>
</dbReference>
<dbReference type="Pfam" id="PF12796">
    <property type="entry name" value="Ank_2"/>
    <property type="match status" value="1"/>
</dbReference>
<evidence type="ECO:0000256" key="4">
    <source>
        <dbReference type="SAM" id="MobiDB-lite"/>
    </source>
</evidence>
<feature type="region of interest" description="Disordered" evidence="4">
    <location>
        <begin position="316"/>
        <end position="424"/>
    </location>
</feature>
<dbReference type="PANTHER" id="PTHR46071:SF2">
    <property type="entry name" value="ANKYRIN REPEAT AND BTB_POZ DOMAIN-CONTAINING PROTEIN 2-LIKE PROTEIN"/>
    <property type="match status" value="1"/>
</dbReference>
<keyword evidence="1" id="KW-0677">Repeat</keyword>
<feature type="repeat" description="ANK" evidence="3">
    <location>
        <begin position="817"/>
        <end position="849"/>
    </location>
</feature>
<dbReference type="InterPro" id="IPR000210">
    <property type="entry name" value="BTB/POZ_dom"/>
</dbReference>
<feature type="region of interest" description="Disordered" evidence="4">
    <location>
        <begin position="259"/>
        <end position="289"/>
    </location>
</feature>
<dbReference type="CDD" id="cd18491">
    <property type="entry name" value="BACK_ABTB2_like"/>
    <property type="match status" value="1"/>
</dbReference>
<feature type="compositionally biased region" description="Low complexity" evidence="4">
    <location>
        <begin position="280"/>
        <end position="289"/>
    </location>
</feature>
<dbReference type="InterPro" id="IPR036770">
    <property type="entry name" value="Ankyrin_rpt-contain_sf"/>
</dbReference>
<dbReference type="Gene3D" id="1.10.20.10">
    <property type="entry name" value="Histone, subunit A"/>
    <property type="match status" value="1"/>
</dbReference>
<dbReference type="Pfam" id="PF00023">
    <property type="entry name" value="Ank"/>
    <property type="match status" value="1"/>
</dbReference>
<gene>
    <name evidence="6" type="ORF">BV898_12441</name>
</gene>
<dbReference type="InterPro" id="IPR009072">
    <property type="entry name" value="Histone-fold"/>
</dbReference>
<keyword evidence="7" id="KW-1185">Reference proteome</keyword>
<feature type="compositionally biased region" description="Low complexity" evidence="4">
    <location>
        <begin position="323"/>
        <end position="340"/>
    </location>
</feature>
<feature type="repeat" description="ANK" evidence="3">
    <location>
        <begin position="867"/>
        <end position="899"/>
    </location>
</feature>
<feature type="region of interest" description="Disordered" evidence="4">
    <location>
        <begin position="21"/>
        <end position="77"/>
    </location>
</feature>
<dbReference type="InterPro" id="IPR059008">
    <property type="entry name" value="ABTB2/3_histone"/>
</dbReference>
<comment type="caution">
    <text evidence="6">The sequence shown here is derived from an EMBL/GenBank/DDBJ whole genome shotgun (WGS) entry which is preliminary data.</text>
</comment>
<name>A0A1W0WDQ0_HYPEX</name>
<keyword evidence="2 3" id="KW-0040">ANK repeat</keyword>
<feature type="region of interest" description="Disordered" evidence="4">
    <location>
        <begin position="133"/>
        <end position="164"/>
    </location>
</feature>
<dbReference type="OrthoDB" id="2316821at2759"/>
<accession>A0A1W0WDQ0</accession>
<evidence type="ECO:0000256" key="2">
    <source>
        <dbReference type="ARBA" id="ARBA00023043"/>
    </source>
</evidence>
<feature type="compositionally biased region" description="Polar residues" evidence="4">
    <location>
        <begin position="44"/>
        <end position="58"/>
    </location>
</feature>
<dbReference type="PROSITE" id="PS50088">
    <property type="entry name" value="ANK_REPEAT"/>
    <property type="match status" value="2"/>
</dbReference>
<dbReference type="GO" id="GO:0046982">
    <property type="term" value="F:protein heterodimerization activity"/>
    <property type="evidence" value="ECO:0007669"/>
    <property type="project" value="InterPro"/>
</dbReference>
<evidence type="ECO:0000259" key="5">
    <source>
        <dbReference type="PROSITE" id="PS50097"/>
    </source>
</evidence>
<protein>
    <submittedName>
        <fullName evidence="6">Ankyrin repeat and BTB/POZ domain-containing protein 2</fullName>
    </submittedName>
</protein>
<evidence type="ECO:0000256" key="3">
    <source>
        <dbReference type="PROSITE-ProRule" id="PRU00023"/>
    </source>
</evidence>
<dbReference type="InterPro" id="IPR052089">
    <property type="entry name" value="Ankyrin-BTB/POZ_domain"/>
</dbReference>
<reference evidence="7" key="1">
    <citation type="submission" date="2017-01" db="EMBL/GenBank/DDBJ databases">
        <title>Comparative genomics of anhydrobiosis in the tardigrade Hypsibius dujardini.</title>
        <authorList>
            <person name="Yoshida Y."/>
            <person name="Koutsovoulos G."/>
            <person name="Laetsch D."/>
            <person name="Stevens L."/>
            <person name="Kumar S."/>
            <person name="Horikawa D."/>
            <person name="Ishino K."/>
            <person name="Komine S."/>
            <person name="Tomita M."/>
            <person name="Blaxter M."/>
            <person name="Arakawa K."/>
        </authorList>
    </citation>
    <scope>NUCLEOTIDE SEQUENCE [LARGE SCALE GENOMIC DNA]</scope>
    <source>
        <strain evidence="7">Z151</strain>
    </source>
</reference>
<dbReference type="SMART" id="SM00248">
    <property type="entry name" value="ANK"/>
    <property type="match status" value="5"/>
</dbReference>
<dbReference type="SMART" id="SM00225">
    <property type="entry name" value="BTB"/>
    <property type="match status" value="1"/>
</dbReference>
<feature type="compositionally biased region" description="Low complexity" evidence="4">
    <location>
        <begin position="394"/>
        <end position="409"/>
    </location>
</feature>
<dbReference type="EMBL" id="MTYJ01000126">
    <property type="protein sequence ID" value="OQV13330.1"/>
    <property type="molecule type" value="Genomic_DNA"/>
</dbReference>
<feature type="domain" description="BTB" evidence="5">
    <location>
        <begin position="1163"/>
        <end position="1222"/>
    </location>
</feature>
<dbReference type="PANTHER" id="PTHR46071">
    <property type="entry name" value="ANKYRIN REPEAT AND BTB/POZ DOMAIN-CONTAINING"/>
    <property type="match status" value="1"/>
</dbReference>
<feature type="region of interest" description="Disordered" evidence="4">
    <location>
        <begin position="197"/>
        <end position="219"/>
    </location>
</feature>
<dbReference type="SUPFAM" id="SSF54695">
    <property type="entry name" value="POZ domain"/>
    <property type="match status" value="1"/>
</dbReference>
<dbReference type="Gene3D" id="1.25.40.20">
    <property type="entry name" value="Ankyrin repeat-containing domain"/>
    <property type="match status" value="1"/>
</dbReference>
<feature type="compositionally biased region" description="Basic and acidic residues" evidence="4">
    <location>
        <begin position="137"/>
        <end position="150"/>
    </location>
</feature>
<dbReference type="InterPro" id="IPR002110">
    <property type="entry name" value="Ankyrin_rpt"/>
</dbReference>